<evidence type="ECO:0000259" key="1">
    <source>
        <dbReference type="Pfam" id="PF00534"/>
    </source>
</evidence>
<dbReference type="Gene3D" id="3.40.50.2000">
    <property type="entry name" value="Glycogen Phosphorylase B"/>
    <property type="match status" value="2"/>
</dbReference>
<evidence type="ECO:0000313" key="2">
    <source>
        <dbReference type="EMBL" id="GAP41845.1"/>
    </source>
</evidence>
<keyword evidence="2" id="KW-0808">Transferase</keyword>
<protein>
    <submittedName>
        <fullName evidence="2">Glycosyltransferase</fullName>
    </submittedName>
</protein>
<dbReference type="OrthoDB" id="9811902at2"/>
<dbReference type="Proteomes" id="UP000053370">
    <property type="component" value="Unassembled WGS sequence"/>
</dbReference>
<organism evidence="2">
    <name type="scientific">Flexilinea flocculi</name>
    <dbReference type="NCBI Taxonomy" id="1678840"/>
    <lineage>
        <taxon>Bacteria</taxon>
        <taxon>Bacillati</taxon>
        <taxon>Chloroflexota</taxon>
        <taxon>Anaerolineae</taxon>
        <taxon>Anaerolineales</taxon>
        <taxon>Anaerolineaceae</taxon>
        <taxon>Flexilinea</taxon>
    </lineage>
</organism>
<sequence>MHILLIHQAFTTTGNAGGTRHFEIARYLATKGHQITVITSPVSYLTGEKENAAKASKVDGINILYSYTSKGMHKGFFSRLCAFFSFMISSFFKALSVPDVDIVWGTSPNLFQGLTAWLSAKCKKAGFLFEIRDLWPDFAIELGVLTNPLLIYFSKKLEKFLYLHADRLIVNSPGFIPSIQKKCGKIPALVANGSDPEMFRSSDQGETFRKEYHLDQSFVVMYCGAHGPANDLDIVLDAADMLRNRQDIKFVLVGSGKDKTRLMENASQKKLKNVIFTPPVSKENIANVMAASDMGLAILKPIPLFKTTYPNKVFDTMAAGKPVLLQIDGVIRELVETYDAGIFIEPGNAEALANAVTAMAADRERCREMGMNGYQAICKDFSRERAANLIENIMKTMLKK</sequence>
<feature type="domain" description="Glycosyl transferase family 1" evidence="1">
    <location>
        <begin position="207"/>
        <end position="375"/>
    </location>
</feature>
<dbReference type="STRING" id="1678840.ATC1_131841"/>
<dbReference type="InterPro" id="IPR001296">
    <property type="entry name" value="Glyco_trans_1"/>
</dbReference>
<keyword evidence="3" id="KW-1185">Reference proteome</keyword>
<dbReference type="AlphaFoldDB" id="A0A0S7BMY5"/>
<dbReference type="CDD" id="cd03794">
    <property type="entry name" value="GT4_WbuB-like"/>
    <property type="match status" value="1"/>
</dbReference>
<accession>A0A0S7BMY5</accession>
<dbReference type="EMBL" id="DF968181">
    <property type="protein sequence ID" value="GAP41845.1"/>
    <property type="molecule type" value="Genomic_DNA"/>
</dbReference>
<dbReference type="Pfam" id="PF00534">
    <property type="entry name" value="Glycos_transf_1"/>
    <property type="match status" value="1"/>
</dbReference>
<dbReference type="SUPFAM" id="SSF53756">
    <property type="entry name" value="UDP-Glycosyltransferase/glycogen phosphorylase"/>
    <property type="match status" value="1"/>
</dbReference>
<name>A0A0S7BMY5_9CHLR</name>
<gene>
    <name evidence="2" type="ORF">ATC1_131841</name>
</gene>
<proteinExistence type="predicted"/>
<dbReference type="RefSeq" id="WP_062283866.1">
    <property type="nucleotide sequence ID" value="NZ_DF968181.1"/>
</dbReference>
<dbReference type="GO" id="GO:0016757">
    <property type="term" value="F:glycosyltransferase activity"/>
    <property type="evidence" value="ECO:0007669"/>
    <property type="project" value="InterPro"/>
</dbReference>
<dbReference type="PANTHER" id="PTHR12526:SF622">
    <property type="entry name" value="GLYCOSYLTRANSFERASE (GROUP I)"/>
    <property type="match status" value="1"/>
</dbReference>
<reference evidence="2" key="1">
    <citation type="journal article" date="2015" name="Genome Announc.">
        <title>Draft Genome Sequence of Anaerolineae Strain TC1, a Novel Isolate from a Methanogenic Wastewater Treatment System.</title>
        <authorList>
            <person name="Matsuura N."/>
            <person name="Tourlousse D.M."/>
            <person name="Sun L."/>
            <person name="Toyonaga M."/>
            <person name="Kuroda K."/>
            <person name="Ohashi A."/>
            <person name="Cruz R."/>
            <person name="Yamaguchi T."/>
            <person name="Sekiguchi Y."/>
        </authorList>
    </citation>
    <scope>NUCLEOTIDE SEQUENCE [LARGE SCALE GENOMIC DNA]</scope>
    <source>
        <strain evidence="2">TC1</strain>
    </source>
</reference>
<dbReference type="PANTHER" id="PTHR12526">
    <property type="entry name" value="GLYCOSYLTRANSFERASE"/>
    <property type="match status" value="1"/>
</dbReference>
<evidence type="ECO:0000313" key="3">
    <source>
        <dbReference type="Proteomes" id="UP000053370"/>
    </source>
</evidence>